<evidence type="ECO:0000313" key="2">
    <source>
        <dbReference type="Proteomes" id="UP000532204"/>
    </source>
</evidence>
<reference evidence="1 2" key="1">
    <citation type="submission" date="2019-05" db="EMBL/GenBank/DDBJ databases">
        <authorList>
            <consortium name="NARMS: The National Antimicrobial Resistance Monitoring System"/>
        </authorList>
    </citation>
    <scope>NUCLEOTIDE SEQUENCE [LARGE SCALE GENOMIC DNA]</scope>
    <source>
        <strain evidence="1 2">CVM N18EC122</strain>
    </source>
</reference>
<organism evidence="1 2">
    <name type="scientific">Escherichia coli</name>
    <dbReference type="NCBI Taxonomy" id="562"/>
    <lineage>
        <taxon>Bacteria</taxon>
        <taxon>Pseudomonadati</taxon>
        <taxon>Pseudomonadota</taxon>
        <taxon>Gammaproteobacteria</taxon>
        <taxon>Enterobacterales</taxon>
        <taxon>Enterobacteriaceae</taxon>
        <taxon>Escherichia</taxon>
    </lineage>
</organism>
<dbReference type="RefSeq" id="WP_112037926.1">
    <property type="nucleotide sequence ID" value="NZ_CP100500.1"/>
</dbReference>
<dbReference type="AlphaFoldDB" id="A0A8S7K0B0"/>
<accession>A0A8S7K0B0</accession>
<proteinExistence type="predicted"/>
<protein>
    <submittedName>
        <fullName evidence="1">Uncharacterized protein</fullName>
    </submittedName>
</protein>
<dbReference type="Proteomes" id="UP000532204">
    <property type="component" value="Unassembled WGS sequence"/>
</dbReference>
<comment type="caution">
    <text evidence="1">The sequence shown here is derived from an EMBL/GenBank/DDBJ whole genome shotgun (WGS) entry which is preliminary data.</text>
</comment>
<sequence length="261" mass="29982">MNNLGRVYHTLPMAAKKMGCTVEDILHFGATNRLEICAYIDDIEQRKDYCTFNVFFDNEDSENSFSKTINKYNSIFTDMYEISLFNYNDEFCVDDERMVIEGLYANHMKGFFAIPSEFLVEVELSSACEIINLSPRYLYTPKGYGDYIRLDSIEGLSIPENRLVIFDSEISGFNYQKKPKYAGGERESPKTRAKKAEIIPALIKLIPEMQDVDLEDTPVSKIAEMIEVIAAQRGVELPSTHRQTWQKYLGRDAGDVPKRQK</sequence>
<gene>
    <name evidence="1" type="ORF">E6D34_20710</name>
</gene>
<evidence type="ECO:0000313" key="1">
    <source>
        <dbReference type="EMBL" id="EFC9751635.1"/>
    </source>
</evidence>
<dbReference type="EMBL" id="AASEBA010000049">
    <property type="protein sequence ID" value="EFC9751635.1"/>
    <property type="molecule type" value="Genomic_DNA"/>
</dbReference>
<name>A0A8S7K0B0_ECOLX</name>